<evidence type="ECO:0000256" key="3">
    <source>
        <dbReference type="ARBA" id="ARBA00023002"/>
    </source>
</evidence>
<dbReference type="Pfam" id="PF13561">
    <property type="entry name" value="adh_short_C2"/>
    <property type="match status" value="1"/>
</dbReference>
<dbReference type="GO" id="GO:0005737">
    <property type="term" value="C:cytoplasm"/>
    <property type="evidence" value="ECO:0007669"/>
    <property type="project" value="TreeGrafter"/>
</dbReference>
<evidence type="ECO:0000256" key="2">
    <source>
        <dbReference type="ARBA" id="ARBA00006484"/>
    </source>
</evidence>
<dbReference type="GO" id="GO:0016617">
    <property type="term" value="F:4-oxoproline reductase activity"/>
    <property type="evidence" value="ECO:0007669"/>
    <property type="project" value="UniProtKB-EC"/>
</dbReference>
<evidence type="ECO:0000256" key="8">
    <source>
        <dbReference type="ARBA" id="ARBA00039194"/>
    </source>
</evidence>
<comment type="pathway">
    <text evidence="5">Amino-acid metabolism.</text>
</comment>
<evidence type="ECO:0000256" key="13">
    <source>
        <dbReference type="ARBA" id="ARBA00043199"/>
    </source>
</evidence>
<dbReference type="InterPro" id="IPR002347">
    <property type="entry name" value="SDR_fam"/>
</dbReference>
<dbReference type="EC" id="1.1.1.30" evidence="7"/>
<dbReference type="PROSITE" id="PS00061">
    <property type="entry name" value="ADH_SHORT"/>
    <property type="match status" value="1"/>
</dbReference>
<evidence type="ECO:0000313" key="16">
    <source>
        <dbReference type="Proteomes" id="UP001152320"/>
    </source>
</evidence>
<keyword evidence="16" id="KW-1185">Reference proteome</keyword>
<dbReference type="InterPro" id="IPR051122">
    <property type="entry name" value="SDR_DHRS6-like"/>
</dbReference>
<comment type="similarity">
    <text evidence="2">Belongs to the short-chain dehydrogenases/reductases (SDR) family.</text>
</comment>
<dbReference type="EC" id="1.1.1.104" evidence="6"/>
<evidence type="ECO:0000256" key="1">
    <source>
        <dbReference type="ARBA" id="ARBA00004924"/>
    </source>
</evidence>
<reference evidence="15" key="1">
    <citation type="submission" date="2021-10" db="EMBL/GenBank/DDBJ databases">
        <title>Tropical sea cucumber genome reveals ecological adaptation and Cuvierian tubules defense mechanism.</title>
        <authorList>
            <person name="Chen T."/>
        </authorList>
    </citation>
    <scope>NUCLEOTIDE SEQUENCE</scope>
    <source>
        <strain evidence="15">Nanhai2018</strain>
        <tissue evidence="15">Muscle</tissue>
    </source>
</reference>
<evidence type="ECO:0000256" key="4">
    <source>
        <dbReference type="ARBA" id="ARBA00023027"/>
    </source>
</evidence>
<dbReference type="InterPro" id="IPR036291">
    <property type="entry name" value="NAD(P)-bd_dom_sf"/>
</dbReference>
<keyword evidence="3" id="KW-0560">Oxidoreductase</keyword>
<organism evidence="15 16">
    <name type="scientific">Holothuria leucospilota</name>
    <name type="common">Black long sea cucumber</name>
    <name type="synonym">Mertensiothuria leucospilota</name>
    <dbReference type="NCBI Taxonomy" id="206669"/>
    <lineage>
        <taxon>Eukaryota</taxon>
        <taxon>Metazoa</taxon>
        <taxon>Echinodermata</taxon>
        <taxon>Eleutherozoa</taxon>
        <taxon>Echinozoa</taxon>
        <taxon>Holothuroidea</taxon>
        <taxon>Aspidochirotacea</taxon>
        <taxon>Aspidochirotida</taxon>
        <taxon>Holothuriidae</taxon>
        <taxon>Holothuria</taxon>
    </lineage>
</organism>
<dbReference type="PRINTS" id="PR00081">
    <property type="entry name" value="GDHRDH"/>
</dbReference>
<dbReference type="PRINTS" id="PR00080">
    <property type="entry name" value="SDRFAMILY"/>
</dbReference>
<comment type="pathway">
    <text evidence="1">Siderophore biosynthesis.</text>
</comment>
<dbReference type="PANTHER" id="PTHR43477">
    <property type="entry name" value="DIHYDROANTICAPSIN 7-DEHYDROGENASE"/>
    <property type="match status" value="1"/>
</dbReference>
<evidence type="ECO:0000256" key="7">
    <source>
        <dbReference type="ARBA" id="ARBA00038959"/>
    </source>
</evidence>
<evidence type="ECO:0000256" key="10">
    <source>
        <dbReference type="ARBA" id="ARBA00042309"/>
    </source>
</evidence>
<dbReference type="AlphaFoldDB" id="A0A9Q0YRA2"/>
<comment type="catalytic activity">
    <reaction evidence="14">
        <text>(R)-3-hydroxybutanoate + NAD(+) = acetoacetate + NADH + H(+)</text>
        <dbReference type="Rhea" id="RHEA:20521"/>
        <dbReference type="ChEBI" id="CHEBI:10983"/>
        <dbReference type="ChEBI" id="CHEBI:13705"/>
        <dbReference type="ChEBI" id="CHEBI:15378"/>
        <dbReference type="ChEBI" id="CHEBI:57540"/>
        <dbReference type="ChEBI" id="CHEBI:57945"/>
        <dbReference type="EC" id="1.1.1.30"/>
    </reaction>
</comment>
<proteinExistence type="inferred from homology"/>
<evidence type="ECO:0000256" key="11">
    <source>
        <dbReference type="ARBA" id="ARBA00042565"/>
    </source>
</evidence>
<dbReference type="CDD" id="cd05368">
    <property type="entry name" value="DHRS6_like_SDR_c"/>
    <property type="match status" value="1"/>
</dbReference>
<dbReference type="InterPro" id="IPR020904">
    <property type="entry name" value="Sc_DH/Rdtase_CS"/>
</dbReference>
<dbReference type="OrthoDB" id="47007at2759"/>
<dbReference type="EMBL" id="JAIZAY010000016">
    <property type="protein sequence ID" value="KAJ8027127.1"/>
    <property type="molecule type" value="Genomic_DNA"/>
</dbReference>
<dbReference type="Gene3D" id="3.40.50.720">
    <property type="entry name" value="NAD(P)-binding Rossmann-like Domain"/>
    <property type="match status" value="1"/>
</dbReference>
<dbReference type="PANTHER" id="PTHR43477:SF4">
    <property type="entry name" value="DEHYDROGENASE_REDUCTASE SDR FAMILY MEMBER 6"/>
    <property type="match status" value="1"/>
</dbReference>
<name>A0A9Q0YRA2_HOLLE</name>
<accession>A0A9Q0YRA2</accession>
<evidence type="ECO:0000256" key="12">
    <source>
        <dbReference type="ARBA" id="ARBA00043083"/>
    </source>
</evidence>
<comment type="caution">
    <text evidence="15">The sequence shown here is derived from an EMBL/GenBank/DDBJ whole genome shotgun (WGS) entry which is preliminary data.</text>
</comment>
<evidence type="ECO:0000256" key="14">
    <source>
        <dbReference type="ARBA" id="ARBA00049550"/>
    </source>
</evidence>
<keyword evidence="4" id="KW-0520">NAD</keyword>
<dbReference type="SUPFAM" id="SSF51735">
    <property type="entry name" value="NAD(P)-binding Rossmann-fold domains"/>
    <property type="match status" value="1"/>
</dbReference>
<evidence type="ECO:0000313" key="15">
    <source>
        <dbReference type="EMBL" id="KAJ8027127.1"/>
    </source>
</evidence>
<dbReference type="FunFam" id="3.40.50.720:FF:000084">
    <property type="entry name" value="Short-chain dehydrogenase reductase"/>
    <property type="match status" value="1"/>
</dbReference>
<dbReference type="GO" id="GO:0003858">
    <property type="term" value="F:3-hydroxybutyrate dehydrogenase activity"/>
    <property type="evidence" value="ECO:0007669"/>
    <property type="project" value="UniProtKB-EC"/>
</dbReference>
<sequence>MGRLDGKVAFCTASAQGIGRATVEAFAREGAKVIATDINMEKLKELEGVKGIEIRKLDVTSTDEVNALAAEIGAVDILFNCAGFVANGSILDSDEKTYDLSFDINVKSMYRTMRAFLPKMTEKKKGSVINMSSIVSSHKGAPNRAVYGASKAAVIGLTKCTAADFIKSGIRFNCICPGTIDSPSLRDRMKAMGDLDKAMATFLARQPTGRLGTTDEVASLAVFLASDESSFITGTEFKVDGGWSN</sequence>
<evidence type="ECO:0000256" key="9">
    <source>
        <dbReference type="ARBA" id="ARBA00041727"/>
    </source>
</evidence>
<evidence type="ECO:0000256" key="5">
    <source>
        <dbReference type="ARBA" id="ARBA00034698"/>
    </source>
</evidence>
<gene>
    <name evidence="15" type="ORF">HOLleu_32177</name>
</gene>
<dbReference type="Proteomes" id="UP001152320">
    <property type="component" value="Chromosome 16"/>
</dbReference>
<protein>
    <recommendedName>
        <fullName evidence="8">Dehydrogenase/reductase SDR family member 6</fullName>
        <ecNumber evidence="6">1.1.1.104</ecNumber>
        <ecNumber evidence="7">1.1.1.30</ecNumber>
    </recommendedName>
    <alternativeName>
        <fullName evidence="12">(R)-beta-hydroxybutyrate dehydrogenase</fullName>
    </alternativeName>
    <alternativeName>
        <fullName evidence="10">3-hydroxybutyrate dehydrogenase type 2</fullName>
    </alternativeName>
    <alternativeName>
        <fullName evidence="13">4-oxo-L-proline reductase</fullName>
    </alternativeName>
    <alternativeName>
        <fullName evidence="11">Oxidoreductase UCPA</fullName>
    </alternativeName>
    <alternativeName>
        <fullName evidence="9">Short chain dehydrogenase/reductase family 15C member 1</fullName>
    </alternativeName>
</protein>
<evidence type="ECO:0000256" key="6">
    <source>
        <dbReference type="ARBA" id="ARBA00038956"/>
    </source>
</evidence>